<dbReference type="Gene3D" id="3.40.50.300">
    <property type="entry name" value="P-loop containing nucleotide triphosphate hydrolases"/>
    <property type="match status" value="1"/>
</dbReference>
<sequence>MTKHKPSLKTFSTAGPIRPDDHYCIPASSRWDVEEIERWIREKRYFALHAPCQTGKTSCLLALMEKLNAEKDYTALYVNVEPAQSARGDVQAGMHTIVGTIADSARLYLKDQRLQGWIEEALRATSPHGVLLKLLSRWSEENDRPIVLFLDEVDALIGDTLVSFLRQIRSGYAQRPATFPQTIMLCGVRDVRDYRIHTGDDQIILGGSAFNRFFRGSCG</sequence>
<feature type="domain" description="ORC1/DEAH AAA+ ATPase" evidence="1">
    <location>
        <begin position="42"/>
        <end position="192"/>
    </location>
</feature>
<dbReference type="SUPFAM" id="SSF52540">
    <property type="entry name" value="P-loop containing nucleoside triphosphate hydrolases"/>
    <property type="match status" value="1"/>
</dbReference>
<name>A0A450XQN7_9GAMM</name>
<protein>
    <recommendedName>
        <fullName evidence="1">ORC1/DEAH AAA+ ATPase domain-containing protein</fullName>
    </recommendedName>
</protein>
<evidence type="ECO:0000259" key="1">
    <source>
        <dbReference type="Pfam" id="PF13401"/>
    </source>
</evidence>
<dbReference type="InterPro" id="IPR049945">
    <property type="entry name" value="AAA_22"/>
</dbReference>
<dbReference type="EMBL" id="CAADFO010000088">
    <property type="protein sequence ID" value="VFK31589.1"/>
    <property type="molecule type" value="Genomic_DNA"/>
</dbReference>
<organism evidence="2">
    <name type="scientific">Candidatus Kentrum sp. MB</name>
    <dbReference type="NCBI Taxonomy" id="2138164"/>
    <lineage>
        <taxon>Bacteria</taxon>
        <taxon>Pseudomonadati</taxon>
        <taxon>Pseudomonadota</taxon>
        <taxon>Gammaproteobacteria</taxon>
        <taxon>Candidatus Kentrum</taxon>
    </lineage>
</organism>
<dbReference type="AlphaFoldDB" id="A0A450XQN7"/>
<reference evidence="2" key="1">
    <citation type="submission" date="2019-02" db="EMBL/GenBank/DDBJ databases">
        <authorList>
            <person name="Gruber-Vodicka R. H."/>
            <person name="Seah K. B. B."/>
        </authorList>
    </citation>
    <scope>NUCLEOTIDE SEQUENCE</scope>
    <source>
        <strain evidence="2">BECK_BZ197</strain>
    </source>
</reference>
<proteinExistence type="predicted"/>
<accession>A0A450XQN7</accession>
<gene>
    <name evidence="2" type="ORF">BECKMB1821G_GA0114241_10881</name>
</gene>
<dbReference type="GO" id="GO:0016887">
    <property type="term" value="F:ATP hydrolysis activity"/>
    <property type="evidence" value="ECO:0007669"/>
    <property type="project" value="InterPro"/>
</dbReference>
<evidence type="ECO:0000313" key="2">
    <source>
        <dbReference type="EMBL" id="VFK31589.1"/>
    </source>
</evidence>
<dbReference type="InterPro" id="IPR027417">
    <property type="entry name" value="P-loop_NTPase"/>
</dbReference>
<dbReference type="Pfam" id="PF13401">
    <property type="entry name" value="AAA_22"/>
    <property type="match status" value="1"/>
</dbReference>